<feature type="compositionally biased region" description="Low complexity" evidence="1">
    <location>
        <begin position="16"/>
        <end position="27"/>
    </location>
</feature>
<feature type="region of interest" description="Disordered" evidence="1">
    <location>
        <begin position="152"/>
        <end position="174"/>
    </location>
</feature>
<name>A0ABD5SG89_9EURY</name>
<keyword evidence="4" id="KW-1185">Reference proteome</keyword>
<feature type="region of interest" description="Disordered" evidence="1">
    <location>
        <begin position="196"/>
        <end position="219"/>
    </location>
</feature>
<sequence length="219" mass="23156">MTRRTDAPDVTDRSRTTTTSEQTGSDGDPPELRIPRGDLLRSRVVSDVATPLVTALDRELTGYATLVPQDTLLLAGEARGVVTFDDGVPVLVYNTVSDRGGPDALAELAVPGPYRVELYAVPDGALATAHREESLRVSPGSVATALADDHALADRTREAAPADRLDGDDDDPDAIEAFLADDDRIEAIREQARAEAAARADEWGLDGVLESDGPPGTGE</sequence>
<feature type="compositionally biased region" description="Basic and acidic residues" evidence="1">
    <location>
        <begin position="152"/>
        <end position="165"/>
    </location>
</feature>
<feature type="compositionally biased region" description="Basic and acidic residues" evidence="1">
    <location>
        <begin position="1"/>
        <end position="15"/>
    </location>
</feature>
<dbReference type="InterPro" id="IPR058367">
    <property type="entry name" value="DUF8054"/>
</dbReference>
<organism evidence="3 4">
    <name type="scientific">Halorubrum tibetense</name>
    <dbReference type="NCBI Taxonomy" id="175631"/>
    <lineage>
        <taxon>Archaea</taxon>
        <taxon>Methanobacteriati</taxon>
        <taxon>Methanobacteriota</taxon>
        <taxon>Stenosarchaea group</taxon>
        <taxon>Halobacteria</taxon>
        <taxon>Halobacteriales</taxon>
        <taxon>Haloferacaceae</taxon>
        <taxon>Halorubrum</taxon>
    </lineage>
</organism>
<evidence type="ECO:0000256" key="1">
    <source>
        <dbReference type="SAM" id="MobiDB-lite"/>
    </source>
</evidence>
<accession>A0ABD5SG89</accession>
<comment type="caution">
    <text evidence="3">The sequence shown here is derived from an EMBL/GenBank/DDBJ whole genome shotgun (WGS) entry which is preliminary data.</text>
</comment>
<dbReference type="Pfam" id="PF26239">
    <property type="entry name" value="DUF8054"/>
    <property type="match status" value="1"/>
</dbReference>
<evidence type="ECO:0000313" key="3">
    <source>
        <dbReference type="EMBL" id="MFC6754528.1"/>
    </source>
</evidence>
<dbReference type="AlphaFoldDB" id="A0ABD5SG89"/>
<protein>
    <recommendedName>
        <fullName evidence="2">DUF8054 domain-containing protein</fullName>
    </recommendedName>
</protein>
<reference evidence="3 4" key="1">
    <citation type="journal article" date="2019" name="Int. J. Syst. Evol. Microbiol.">
        <title>The Global Catalogue of Microorganisms (GCM) 10K type strain sequencing project: providing services to taxonomists for standard genome sequencing and annotation.</title>
        <authorList>
            <consortium name="The Broad Institute Genomics Platform"/>
            <consortium name="The Broad Institute Genome Sequencing Center for Infectious Disease"/>
            <person name="Wu L."/>
            <person name="Ma J."/>
        </authorList>
    </citation>
    <scope>NUCLEOTIDE SEQUENCE [LARGE SCALE GENOMIC DNA]</scope>
    <source>
        <strain evidence="3 4">CGMCC 1.3239</strain>
    </source>
</reference>
<evidence type="ECO:0000313" key="4">
    <source>
        <dbReference type="Proteomes" id="UP001596442"/>
    </source>
</evidence>
<feature type="region of interest" description="Disordered" evidence="1">
    <location>
        <begin position="1"/>
        <end position="38"/>
    </location>
</feature>
<gene>
    <name evidence="3" type="ORF">ACFQEU_13820</name>
</gene>
<evidence type="ECO:0000259" key="2">
    <source>
        <dbReference type="Pfam" id="PF26239"/>
    </source>
</evidence>
<dbReference type="RefSeq" id="WP_379783092.1">
    <property type="nucleotide sequence ID" value="NZ_JBHSWW010000287.1"/>
</dbReference>
<dbReference type="EMBL" id="JBHSWW010000287">
    <property type="protein sequence ID" value="MFC6754528.1"/>
    <property type="molecule type" value="Genomic_DNA"/>
</dbReference>
<proteinExistence type="predicted"/>
<dbReference type="Proteomes" id="UP001596442">
    <property type="component" value="Unassembled WGS sequence"/>
</dbReference>
<feature type="domain" description="DUF8054" evidence="2">
    <location>
        <begin position="33"/>
        <end position="205"/>
    </location>
</feature>